<dbReference type="PANTHER" id="PTHR43776:SF7">
    <property type="entry name" value="D,D-DIPEPTIDE TRANSPORT ATP-BINDING PROTEIN DDPF-RELATED"/>
    <property type="match status" value="1"/>
</dbReference>
<evidence type="ECO:0000256" key="2">
    <source>
        <dbReference type="ARBA" id="ARBA00022448"/>
    </source>
</evidence>
<dbReference type="Gene3D" id="3.40.50.300">
    <property type="entry name" value="P-loop containing nucleotide triphosphate hydrolases"/>
    <property type="match status" value="1"/>
</dbReference>
<dbReference type="CDD" id="cd03257">
    <property type="entry name" value="ABC_NikE_OppD_transporters"/>
    <property type="match status" value="1"/>
</dbReference>
<dbReference type="EMBL" id="UINC01001327">
    <property type="protein sequence ID" value="SUZ77705.1"/>
    <property type="molecule type" value="Genomic_DNA"/>
</dbReference>
<dbReference type="PANTHER" id="PTHR43776">
    <property type="entry name" value="TRANSPORT ATP-BINDING PROTEIN"/>
    <property type="match status" value="1"/>
</dbReference>
<gene>
    <name evidence="6" type="ORF">METZ01_LOCUS30559</name>
</gene>
<dbReference type="InterPro" id="IPR017871">
    <property type="entry name" value="ABC_transporter-like_CS"/>
</dbReference>
<dbReference type="GO" id="GO:0055085">
    <property type="term" value="P:transmembrane transport"/>
    <property type="evidence" value="ECO:0007669"/>
    <property type="project" value="UniProtKB-ARBA"/>
</dbReference>
<name>A0A381QEE7_9ZZZZ</name>
<dbReference type="GO" id="GO:0015833">
    <property type="term" value="P:peptide transport"/>
    <property type="evidence" value="ECO:0007669"/>
    <property type="project" value="InterPro"/>
</dbReference>
<dbReference type="GO" id="GO:0016887">
    <property type="term" value="F:ATP hydrolysis activity"/>
    <property type="evidence" value="ECO:0007669"/>
    <property type="project" value="InterPro"/>
</dbReference>
<evidence type="ECO:0000259" key="5">
    <source>
        <dbReference type="PROSITE" id="PS50893"/>
    </source>
</evidence>
<keyword evidence="2" id="KW-0813">Transport</keyword>
<evidence type="ECO:0000256" key="4">
    <source>
        <dbReference type="ARBA" id="ARBA00022840"/>
    </source>
</evidence>
<comment type="similarity">
    <text evidence="1">Belongs to the ABC transporter superfamily.</text>
</comment>
<evidence type="ECO:0000313" key="6">
    <source>
        <dbReference type="EMBL" id="SUZ77705.1"/>
    </source>
</evidence>
<dbReference type="FunFam" id="3.40.50.300:FF:000016">
    <property type="entry name" value="Oligopeptide ABC transporter ATP-binding component"/>
    <property type="match status" value="1"/>
</dbReference>
<dbReference type="Pfam" id="PF08352">
    <property type="entry name" value="oligo_HPY"/>
    <property type="match status" value="1"/>
</dbReference>
<dbReference type="InterPro" id="IPR013563">
    <property type="entry name" value="Oligopep_ABC_C"/>
</dbReference>
<dbReference type="InterPro" id="IPR027417">
    <property type="entry name" value="P-loop_NTPase"/>
</dbReference>
<protein>
    <recommendedName>
        <fullName evidence="5">ABC transporter domain-containing protein</fullName>
    </recommendedName>
</protein>
<dbReference type="PROSITE" id="PS00211">
    <property type="entry name" value="ABC_TRANSPORTER_1"/>
    <property type="match status" value="1"/>
</dbReference>
<evidence type="ECO:0000256" key="1">
    <source>
        <dbReference type="ARBA" id="ARBA00005417"/>
    </source>
</evidence>
<feature type="domain" description="ABC transporter" evidence="5">
    <location>
        <begin position="11"/>
        <end position="262"/>
    </location>
</feature>
<dbReference type="InterPro" id="IPR003439">
    <property type="entry name" value="ABC_transporter-like_ATP-bd"/>
</dbReference>
<feature type="non-terminal residue" evidence="6">
    <location>
        <position position="1"/>
    </location>
</feature>
<dbReference type="GO" id="GO:0005524">
    <property type="term" value="F:ATP binding"/>
    <property type="evidence" value="ECO:0007669"/>
    <property type="project" value="UniProtKB-KW"/>
</dbReference>
<reference evidence="6" key="1">
    <citation type="submission" date="2018-05" db="EMBL/GenBank/DDBJ databases">
        <authorList>
            <person name="Lanie J.A."/>
            <person name="Ng W.-L."/>
            <person name="Kazmierczak K.M."/>
            <person name="Andrzejewski T.M."/>
            <person name="Davidsen T.M."/>
            <person name="Wayne K.J."/>
            <person name="Tettelin H."/>
            <person name="Glass J.I."/>
            <person name="Rusch D."/>
            <person name="Podicherti R."/>
            <person name="Tsui H.-C.T."/>
            <person name="Winkler M.E."/>
        </authorList>
    </citation>
    <scope>NUCLEOTIDE SEQUENCE</scope>
</reference>
<dbReference type="InterPro" id="IPR003593">
    <property type="entry name" value="AAA+_ATPase"/>
</dbReference>
<accession>A0A381QEE7</accession>
<dbReference type="InterPro" id="IPR050319">
    <property type="entry name" value="ABC_transp_ATP-bind"/>
</dbReference>
<organism evidence="6">
    <name type="scientific">marine metagenome</name>
    <dbReference type="NCBI Taxonomy" id="408172"/>
    <lineage>
        <taxon>unclassified sequences</taxon>
        <taxon>metagenomes</taxon>
        <taxon>ecological metagenomes</taxon>
    </lineage>
</organism>
<dbReference type="AlphaFoldDB" id="A0A381QEE7"/>
<proteinExistence type="inferred from homology"/>
<evidence type="ECO:0000256" key="3">
    <source>
        <dbReference type="ARBA" id="ARBA00022741"/>
    </source>
</evidence>
<dbReference type="NCBIfam" id="TIGR01727">
    <property type="entry name" value="oligo_HPY"/>
    <property type="match status" value="1"/>
</dbReference>
<dbReference type="Pfam" id="PF00005">
    <property type="entry name" value="ABC_tran"/>
    <property type="match status" value="1"/>
</dbReference>
<dbReference type="SUPFAM" id="SSF52540">
    <property type="entry name" value="P-loop containing nucleoside triphosphate hydrolases"/>
    <property type="match status" value="1"/>
</dbReference>
<keyword evidence="3" id="KW-0547">Nucleotide-binding</keyword>
<dbReference type="PROSITE" id="PS50893">
    <property type="entry name" value="ABC_TRANSPORTER_2"/>
    <property type="match status" value="1"/>
</dbReference>
<sequence>VNGALDAGVLLDVQDLKKYFPVHGGVLGRSVNQVRAVDSVSFWLQRGETLGLVGESGCGKSTTGRAVLRLIEPSGGRVFFDGQDLGGFDRAQFREFRRSAQIVFQDPYGSLNPRMTVGSMLAEILKVHGLGETGGHRSARVRELLDMVGLHAEHAGRYPHEFSGGQRQRIGIARALAVEPEFIVLDEPVSALDVSVQAQVINLLRDLQKELDLTYLFIAHDLAVVEYMSDRVAVMYLGKIVEMAAAQELYRNPLHPYTRALLSAAPRRNLKAGPNHQRIRLSGDVPSPIQPSSGCPFYARCPHPEKDEACRKAPPILEARAPGHLAACCKHSMAASGA</sequence>
<keyword evidence="4" id="KW-0067">ATP-binding</keyword>
<dbReference type="SMART" id="SM00382">
    <property type="entry name" value="AAA"/>
    <property type="match status" value="1"/>
</dbReference>